<gene>
    <name evidence="2" type="ORF">NDU88_008051</name>
</gene>
<proteinExistence type="predicted"/>
<sequence length="71" mass="7893">MDLVCSLRSQSVPQAPSLVGMGAPSGRRRLRVRGVLMFPFARCKFRLDFRASGLRAGTFTPLLLVSLLMWP</sequence>
<keyword evidence="1" id="KW-0472">Membrane</keyword>
<evidence type="ECO:0000256" key="1">
    <source>
        <dbReference type="SAM" id="Phobius"/>
    </source>
</evidence>
<protein>
    <submittedName>
        <fullName evidence="2">Uncharacterized protein</fullName>
    </submittedName>
</protein>
<dbReference type="AlphaFoldDB" id="A0AAV7RUY7"/>
<reference evidence="2" key="1">
    <citation type="journal article" date="2022" name="bioRxiv">
        <title>Sequencing and chromosome-scale assembly of the giantPleurodeles waltlgenome.</title>
        <authorList>
            <person name="Brown T."/>
            <person name="Elewa A."/>
            <person name="Iarovenko S."/>
            <person name="Subramanian E."/>
            <person name="Araus A.J."/>
            <person name="Petzold A."/>
            <person name="Susuki M."/>
            <person name="Suzuki K.-i.T."/>
            <person name="Hayashi T."/>
            <person name="Toyoda A."/>
            <person name="Oliveira C."/>
            <person name="Osipova E."/>
            <person name="Leigh N.D."/>
            <person name="Simon A."/>
            <person name="Yun M.H."/>
        </authorList>
    </citation>
    <scope>NUCLEOTIDE SEQUENCE</scope>
    <source>
        <strain evidence="2">20211129_DDA</strain>
        <tissue evidence="2">Liver</tissue>
    </source>
</reference>
<dbReference type="Proteomes" id="UP001066276">
    <property type="component" value="Chromosome 5"/>
</dbReference>
<accession>A0AAV7RUY7</accession>
<dbReference type="EMBL" id="JANPWB010000009">
    <property type="protein sequence ID" value="KAJ1155320.1"/>
    <property type="molecule type" value="Genomic_DNA"/>
</dbReference>
<feature type="transmembrane region" description="Helical" evidence="1">
    <location>
        <begin position="52"/>
        <end position="70"/>
    </location>
</feature>
<organism evidence="2 3">
    <name type="scientific">Pleurodeles waltl</name>
    <name type="common">Iberian ribbed newt</name>
    <dbReference type="NCBI Taxonomy" id="8319"/>
    <lineage>
        <taxon>Eukaryota</taxon>
        <taxon>Metazoa</taxon>
        <taxon>Chordata</taxon>
        <taxon>Craniata</taxon>
        <taxon>Vertebrata</taxon>
        <taxon>Euteleostomi</taxon>
        <taxon>Amphibia</taxon>
        <taxon>Batrachia</taxon>
        <taxon>Caudata</taxon>
        <taxon>Salamandroidea</taxon>
        <taxon>Salamandridae</taxon>
        <taxon>Pleurodelinae</taxon>
        <taxon>Pleurodeles</taxon>
    </lineage>
</organism>
<evidence type="ECO:0000313" key="3">
    <source>
        <dbReference type="Proteomes" id="UP001066276"/>
    </source>
</evidence>
<keyword evidence="1" id="KW-1133">Transmembrane helix</keyword>
<comment type="caution">
    <text evidence="2">The sequence shown here is derived from an EMBL/GenBank/DDBJ whole genome shotgun (WGS) entry which is preliminary data.</text>
</comment>
<keyword evidence="1" id="KW-0812">Transmembrane</keyword>
<keyword evidence="3" id="KW-1185">Reference proteome</keyword>
<evidence type="ECO:0000313" key="2">
    <source>
        <dbReference type="EMBL" id="KAJ1155320.1"/>
    </source>
</evidence>
<name>A0AAV7RUY7_PLEWA</name>